<accession>A0A0D8ZPC7</accession>
<dbReference type="Gene3D" id="1.10.287.130">
    <property type="match status" value="1"/>
</dbReference>
<protein>
    <recommendedName>
        <fullName evidence="2">histidine kinase</fullName>
        <ecNumber evidence="2">2.7.13.3</ecNumber>
    </recommendedName>
</protein>
<dbReference type="AlphaFoldDB" id="A0A0D8ZPC7"/>
<dbReference type="SUPFAM" id="SSF55874">
    <property type="entry name" value="ATPase domain of HSP90 chaperone/DNA topoisomerase II/histidine kinase"/>
    <property type="match status" value="1"/>
</dbReference>
<keyword evidence="4" id="KW-0808">Transferase</keyword>
<gene>
    <name evidence="8" type="ORF">UH38_18720</name>
</gene>
<dbReference type="SMART" id="SM00387">
    <property type="entry name" value="HATPase_c"/>
    <property type="match status" value="1"/>
</dbReference>
<evidence type="ECO:0000259" key="7">
    <source>
        <dbReference type="PROSITE" id="PS50109"/>
    </source>
</evidence>
<reference evidence="8 9" key="1">
    <citation type="submission" date="2015-02" db="EMBL/GenBank/DDBJ databases">
        <title>Draft genome of a novel marine cyanobacterium (Chroococcales) isolated from South Atlantic Ocean.</title>
        <authorList>
            <person name="Rigonato J."/>
            <person name="Alvarenga D.O."/>
            <person name="Branco L.H."/>
            <person name="Varani A.M."/>
            <person name="Brandini F.P."/>
            <person name="Fiore M.F."/>
        </authorList>
    </citation>
    <scope>NUCLEOTIDE SEQUENCE [LARGE SCALE GENOMIC DNA]</scope>
    <source>
        <strain evidence="8 9">CENA595</strain>
    </source>
</reference>
<proteinExistence type="predicted"/>
<dbReference type="OrthoDB" id="476434at2"/>
<dbReference type="GO" id="GO:0000155">
    <property type="term" value="F:phosphorelay sensor kinase activity"/>
    <property type="evidence" value="ECO:0007669"/>
    <property type="project" value="InterPro"/>
</dbReference>
<evidence type="ECO:0000256" key="4">
    <source>
        <dbReference type="ARBA" id="ARBA00022679"/>
    </source>
</evidence>
<dbReference type="EMBL" id="JYON01000024">
    <property type="protein sequence ID" value="KJH70339.1"/>
    <property type="molecule type" value="Genomic_DNA"/>
</dbReference>
<keyword evidence="9" id="KW-1185">Reference proteome</keyword>
<name>A0A0D8ZPC7_9CYAN</name>
<evidence type="ECO:0000256" key="1">
    <source>
        <dbReference type="ARBA" id="ARBA00000085"/>
    </source>
</evidence>
<comment type="caution">
    <text evidence="8">The sequence shown here is derived from an EMBL/GenBank/DDBJ whole genome shotgun (WGS) entry which is preliminary data.</text>
</comment>
<dbReference type="Gene3D" id="3.30.565.10">
    <property type="entry name" value="Histidine kinase-like ATPase, C-terminal domain"/>
    <property type="match status" value="1"/>
</dbReference>
<dbReference type="CDD" id="cd00082">
    <property type="entry name" value="HisKA"/>
    <property type="match status" value="1"/>
</dbReference>
<dbReference type="STRING" id="1618023.UH38_18720"/>
<feature type="domain" description="Histidine kinase" evidence="7">
    <location>
        <begin position="267"/>
        <end position="483"/>
    </location>
</feature>
<evidence type="ECO:0000256" key="6">
    <source>
        <dbReference type="ARBA" id="ARBA00023012"/>
    </source>
</evidence>
<organism evidence="8 9">
    <name type="scientific">Aliterella atlantica CENA595</name>
    <dbReference type="NCBI Taxonomy" id="1618023"/>
    <lineage>
        <taxon>Bacteria</taxon>
        <taxon>Bacillati</taxon>
        <taxon>Cyanobacteriota</taxon>
        <taxon>Cyanophyceae</taxon>
        <taxon>Chroococcidiopsidales</taxon>
        <taxon>Aliterellaceae</taxon>
        <taxon>Aliterella</taxon>
    </lineage>
</organism>
<dbReference type="PRINTS" id="PR00344">
    <property type="entry name" value="BCTRLSENSOR"/>
</dbReference>
<dbReference type="SUPFAM" id="SSF47384">
    <property type="entry name" value="Homodimeric domain of signal transducing histidine kinase"/>
    <property type="match status" value="1"/>
</dbReference>
<dbReference type="Pfam" id="PF10069">
    <property type="entry name" value="DICT"/>
    <property type="match status" value="1"/>
</dbReference>
<dbReference type="Pfam" id="PF02518">
    <property type="entry name" value="HATPase_c"/>
    <property type="match status" value="1"/>
</dbReference>
<dbReference type="EC" id="2.7.13.3" evidence="2"/>
<comment type="catalytic activity">
    <reaction evidence="1">
        <text>ATP + protein L-histidine = ADP + protein N-phospho-L-histidine.</text>
        <dbReference type="EC" id="2.7.13.3"/>
    </reaction>
</comment>
<dbReference type="InterPro" id="IPR005467">
    <property type="entry name" value="His_kinase_dom"/>
</dbReference>
<dbReference type="PROSITE" id="PS50109">
    <property type="entry name" value="HIS_KIN"/>
    <property type="match status" value="1"/>
</dbReference>
<keyword evidence="6" id="KW-0902">Two-component regulatory system</keyword>
<dbReference type="SMART" id="SM00388">
    <property type="entry name" value="HisKA"/>
    <property type="match status" value="1"/>
</dbReference>
<keyword evidence="5" id="KW-0418">Kinase</keyword>
<evidence type="ECO:0000313" key="9">
    <source>
        <dbReference type="Proteomes" id="UP000032452"/>
    </source>
</evidence>
<dbReference type="FunFam" id="3.30.565.10:FF:000006">
    <property type="entry name" value="Sensor histidine kinase WalK"/>
    <property type="match status" value="1"/>
</dbReference>
<dbReference type="InterPro" id="IPR019278">
    <property type="entry name" value="DICT_dom"/>
</dbReference>
<evidence type="ECO:0000313" key="8">
    <source>
        <dbReference type="EMBL" id="KJH70339.1"/>
    </source>
</evidence>
<dbReference type="RefSeq" id="WP_045056210.1">
    <property type="nucleotide sequence ID" value="NZ_CAWMDP010000016.1"/>
</dbReference>
<dbReference type="InterPro" id="IPR036097">
    <property type="entry name" value="HisK_dim/P_sf"/>
</dbReference>
<dbReference type="PANTHER" id="PTHR43711">
    <property type="entry name" value="TWO-COMPONENT HISTIDINE KINASE"/>
    <property type="match status" value="1"/>
</dbReference>
<dbReference type="InterPro" id="IPR003661">
    <property type="entry name" value="HisK_dim/P_dom"/>
</dbReference>
<keyword evidence="3" id="KW-0597">Phosphoprotein</keyword>
<dbReference type="InterPro" id="IPR004358">
    <property type="entry name" value="Sig_transdc_His_kin-like_C"/>
</dbReference>
<evidence type="ECO:0000256" key="5">
    <source>
        <dbReference type="ARBA" id="ARBA00022777"/>
    </source>
</evidence>
<evidence type="ECO:0000256" key="3">
    <source>
        <dbReference type="ARBA" id="ARBA00022553"/>
    </source>
</evidence>
<dbReference type="Proteomes" id="UP000032452">
    <property type="component" value="Unassembled WGS sequence"/>
</dbReference>
<dbReference type="InterPro" id="IPR003594">
    <property type="entry name" value="HATPase_dom"/>
</dbReference>
<dbReference type="InterPro" id="IPR050736">
    <property type="entry name" value="Sensor_HK_Regulatory"/>
</dbReference>
<dbReference type="Pfam" id="PF00512">
    <property type="entry name" value="HisKA"/>
    <property type="match status" value="1"/>
</dbReference>
<sequence>MVSSDRQSFSLVEMTSTVESPPQLLPVTPTTLYALFGATVDLLVEQQIRAQLWLKLPPGQIWRSEIERYHVTGLCEGVYGFHVGQNSKLSAAGERSLKLPVSSKLQREYFLLVLSPSFNILVLAHRRHHQRQKIRTGSDLSGSLRANKPSRVEKKDSLISVCSWQPQVVEQVLEGIHQEIIAVTTKNAAKKTNASAQAITQLLANWDELFAIAPSPPLELIECLFTYQIQRQDRLLRRASAGAIARLQQRNQELGNSVGQKDELLGSACQEMRTPLTNMKTALSLLNSPHLKPPQRLRYLQMLHTECDRQNSVINGLLELVQINRTPKHTPLQPVRLSEIVPGVVSTYQPLAQEKGIMLAYTVPEQLPPVLCLNSWLKQIAINLLHNSIKFTPNGGQVWVRARQISDRVMLEFRDTGMGIAERDIPKVFDLFYHTRPTADDSYGAGLGLTVVKELLERCGGSIAVKSKLGEGSTFTVTLATSPVTPQSASS</sequence>
<dbReference type="PANTHER" id="PTHR43711:SF1">
    <property type="entry name" value="HISTIDINE KINASE 1"/>
    <property type="match status" value="1"/>
</dbReference>
<dbReference type="PATRIC" id="fig|1618023.3.peg.1190"/>
<evidence type="ECO:0000256" key="2">
    <source>
        <dbReference type="ARBA" id="ARBA00012438"/>
    </source>
</evidence>
<dbReference type="InterPro" id="IPR036890">
    <property type="entry name" value="HATPase_C_sf"/>
</dbReference>